<accession>A0A2R8AEM8</accession>
<gene>
    <name evidence="2" type="ORF">POI8812_02986</name>
</gene>
<dbReference type="RefSeq" id="WP_108783366.1">
    <property type="nucleotide sequence ID" value="NZ_OMKW01000004.1"/>
</dbReference>
<dbReference type="Proteomes" id="UP000244932">
    <property type="component" value="Unassembled WGS sequence"/>
</dbReference>
<dbReference type="InterPro" id="IPR002937">
    <property type="entry name" value="Amino_oxidase"/>
</dbReference>
<evidence type="ECO:0000259" key="1">
    <source>
        <dbReference type="Pfam" id="PF01593"/>
    </source>
</evidence>
<dbReference type="Pfam" id="PF01593">
    <property type="entry name" value="Amino_oxidase"/>
    <property type="match status" value="1"/>
</dbReference>
<keyword evidence="2" id="KW-0560">Oxidoreductase</keyword>
<feature type="domain" description="Amine oxidase" evidence="1">
    <location>
        <begin position="84"/>
        <end position="291"/>
    </location>
</feature>
<dbReference type="GO" id="GO:0016491">
    <property type="term" value="F:oxidoreductase activity"/>
    <property type="evidence" value="ECO:0007669"/>
    <property type="project" value="UniProtKB-KW"/>
</dbReference>
<protein>
    <submittedName>
        <fullName evidence="2">Renalase</fullName>
        <ecNumber evidence="2">1.6.3.5</ecNumber>
    </submittedName>
</protein>
<dbReference type="Gene3D" id="3.50.50.60">
    <property type="entry name" value="FAD/NAD(P)-binding domain"/>
    <property type="match status" value="1"/>
</dbReference>
<dbReference type="OrthoDB" id="5792777at2"/>
<name>A0A2R8AEM8_9RHOB</name>
<keyword evidence="3" id="KW-1185">Reference proteome</keyword>
<sequence>MTTIVIGAGLAGLSLAIALQDAGRSVRVLDKGRGPGGRCSTRRSPVGLFDHGAPLLHDLPQDLIERYSQHLSVSRDGHLPVPSINALPKAMAEGLDVRLDCRVTGLFETSGHWRVETEDGTHEASTVALCLPAPQVAQLLPPDVAEHFDAPPMSPQWSLMYCAPAMADGPTRRMLTAGHSATRQNDLERRDASGDERWVVHADLDWSAANVDLDRNAAQDALVNALRSEIELADPTHVAIHRWLYARTIQPMGAPYFWSATGGLGAAGDWCIGPNAGDAIASGRALAERILGAKEG</sequence>
<dbReference type="Gene3D" id="3.90.660.10">
    <property type="match status" value="1"/>
</dbReference>
<reference evidence="2 3" key="1">
    <citation type="submission" date="2018-03" db="EMBL/GenBank/DDBJ databases">
        <authorList>
            <person name="Keele B.F."/>
        </authorList>
    </citation>
    <scope>NUCLEOTIDE SEQUENCE [LARGE SCALE GENOMIC DNA]</scope>
    <source>
        <strain evidence="2 3">CeCT 8812</strain>
    </source>
</reference>
<dbReference type="PANTHER" id="PTHR16128:SF5">
    <property type="entry name" value="FAD_NAD(P)-BINDING OXIDOREDUCTASE FAMILY PROTEIN"/>
    <property type="match status" value="1"/>
</dbReference>
<dbReference type="AlphaFoldDB" id="A0A2R8AEM8"/>
<dbReference type="SUPFAM" id="SSF51905">
    <property type="entry name" value="FAD/NAD(P)-binding domain"/>
    <property type="match status" value="1"/>
</dbReference>
<evidence type="ECO:0000313" key="3">
    <source>
        <dbReference type="Proteomes" id="UP000244932"/>
    </source>
</evidence>
<dbReference type="PANTHER" id="PTHR16128">
    <property type="entry name" value="FAD/NAD(P)-BINDING OXIDOREDUCTASE FAMILY PROTEIN"/>
    <property type="match status" value="1"/>
</dbReference>
<dbReference type="EC" id="1.6.3.5" evidence="2"/>
<dbReference type="InterPro" id="IPR036188">
    <property type="entry name" value="FAD/NAD-bd_sf"/>
</dbReference>
<proteinExistence type="predicted"/>
<dbReference type="Pfam" id="PF13450">
    <property type="entry name" value="NAD_binding_8"/>
    <property type="match status" value="1"/>
</dbReference>
<dbReference type="EMBL" id="OMKW01000004">
    <property type="protein sequence ID" value="SPF30646.1"/>
    <property type="molecule type" value="Genomic_DNA"/>
</dbReference>
<evidence type="ECO:0000313" key="2">
    <source>
        <dbReference type="EMBL" id="SPF30646.1"/>
    </source>
</evidence>
<organism evidence="2 3">
    <name type="scientific">Pontivivens insulae</name>
    <dbReference type="NCBI Taxonomy" id="1639689"/>
    <lineage>
        <taxon>Bacteria</taxon>
        <taxon>Pseudomonadati</taxon>
        <taxon>Pseudomonadota</taxon>
        <taxon>Alphaproteobacteria</taxon>
        <taxon>Rhodobacterales</taxon>
        <taxon>Paracoccaceae</taxon>
        <taxon>Pontivivens</taxon>
    </lineage>
</organism>